<feature type="domain" description="Peptide methionine sulphoxide reductase MsrA" evidence="6">
    <location>
        <begin position="10"/>
        <end position="158"/>
    </location>
</feature>
<evidence type="ECO:0000256" key="3">
    <source>
        <dbReference type="ARBA" id="ARBA00047806"/>
    </source>
</evidence>
<dbReference type="Gene3D" id="3.30.1060.10">
    <property type="entry name" value="Peptide methionine sulphoxide reductase MsrA"/>
    <property type="match status" value="1"/>
</dbReference>
<name>C8XEN2_NAKMY</name>
<comment type="catalytic activity">
    <reaction evidence="4 5">
        <text>[thioredoxin]-disulfide + L-methionine + H2O = L-methionine (S)-S-oxide + [thioredoxin]-dithiol</text>
        <dbReference type="Rhea" id="RHEA:19993"/>
        <dbReference type="Rhea" id="RHEA-COMP:10698"/>
        <dbReference type="Rhea" id="RHEA-COMP:10700"/>
        <dbReference type="ChEBI" id="CHEBI:15377"/>
        <dbReference type="ChEBI" id="CHEBI:29950"/>
        <dbReference type="ChEBI" id="CHEBI:50058"/>
        <dbReference type="ChEBI" id="CHEBI:57844"/>
        <dbReference type="ChEBI" id="CHEBI:58772"/>
        <dbReference type="EC" id="1.8.4.11"/>
    </reaction>
</comment>
<dbReference type="InterPro" id="IPR036509">
    <property type="entry name" value="Met_Sox_Rdtase_MsrA_sf"/>
</dbReference>
<protein>
    <recommendedName>
        <fullName evidence="5">Peptide methionine sulfoxide reductase MsrA</fullName>
        <shortName evidence="5">Protein-methionine-S-oxide reductase</shortName>
        <ecNumber evidence="5">1.8.4.11</ecNumber>
    </recommendedName>
    <alternativeName>
        <fullName evidence="5">Peptide-methionine (S)-S-oxide reductase</fullName>
        <shortName evidence="5">Peptide Met(O) reductase</shortName>
    </alternativeName>
</protein>
<dbReference type="SUPFAM" id="SSF55068">
    <property type="entry name" value="Peptide methionine sulfoxide reductase"/>
    <property type="match status" value="1"/>
</dbReference>
<dbReference type="HOGENOM" id="CLU_031040_10_2_11"/>
<evidence type="ECO:0000256" key="5">
    <source>
        <dbReference type="HAMAP-Rule" id="MF_01401"/>
    </source>
</evidence>
<accession>C8XEN2</accession>
<evidence type="ECO:0000313" key="7">
    <source>
        <dbReference type="EMBL" id="ACV79783.1"/>
    </source>
</evidence>
<comment type="similarity">
    <text evidence="1 5">Belongs to the MsrA Met sulfoxide reductase family.</text>
</comment>
<proteinExistence type="inferred from homology"/>
<gene>
    <name evidence="5" type="primary">msrA</name>
    <name evidence="7" type="ordered locus">Namu_3456</name>
</gene>
<dbReference type="InterPro" id="IPR002569">
    <property type="entry name" value="Met_Sox_Rdtase_MsrA_dom"/>
</dbReference>
<dbReference type="RefSeq" id="WP_015748649.1">
    <property type="nucleotide sequence ID" value="NC_013235.1"/>
</dbReference>
<feature type="active site" evidence="5">
    <location>
        <position position="17"/>
    </location>
</feature>
<dbReference type="Proteomes" id="UP000002218">
    <property type="component" value="Chromosome"/>
</dbReference>
<dbReference type="Pfam" id="PF01625">
    <property type="entry name" value="PMSR"/>
    <property type="match status" value="1"/>
</dbReference>
<evidence type="ECO:0000256" key="1">
    <source>
        <dbReference type="ARBA" id="ARBA00005591"/>
    </source>
</evidence>
<dbReference type="OrthoDB" id="4174719at2"/>
<reference evidence="8" key="1">
    <citation type="submission" date="2009-09" db="EMBL/GenBank/DDBJ databases">
        <title>The complete genome of Nakamurella multipartita DSM 44233.</title>
        <authorList>
            <consortium name="US DOE Joint Genome Institute (JGI-PGF)"/>
            <person name="Lucas S."/>
            <person name="Copeland A."/>
            <person name="Lapidus A."/>
            <person name="Glavina del Rio T."/>
            <person name="Dalin E."/>
            <person name="Tice H."/>
            <person name="Bruce D."/>
            <person name="Goodwin L."/>
            <person name="Pitluck S."/>
            <person name="Kyrpides N."/>
            <person name="Mavromatis K."/>
            <person name="Ivanova N."/>
            <person name="Ovchinnikova G."/>
            <person name="Sims D."/>
            <person name="Meincke L."/>
            <person name="Brettin T."/>
            <person name="Detter J.C."/>
            <person name="Han C."/>
            <person name="Larimer F."/>
            <person name="Land M."/>
            <person name="Hauser L."/>
            <person name="Markowitz V."/>
            <person name="Cheng J.-F."/>
            <person name="Hugenholtz P."/>
            <person name="Woyke T."/>
            <person name="Wu D."/>
            <person name="Klenk H.-P."/>
            <person name="Eisen J.A."/>
        </authorList>
    </citation>
    <scope>NUCLEOTIDE SEQUENCE [LARGE SCALE GENOMIC DNA]</scope>
    <source>
        <strain evidence="8">ATCC 700099 / DSM 44233 / CIP 104796 / JCM 9543 / NBRC 105858 / Y-104</strain>
    </source>
</reference>
<dbReference type="GO" id="GO:0033744">
    <property type="term" value="F:L-methionine:thioredoxin-disulfide S-oxidoreductase activity"/>
    <property type="evidence" value="ECO:0007669"/>
    <property type="project" value="RHEA"/>
</dbReference>
<reference evidence="7 8" key="2">
    <citation type="journal article" date="2010" name="Stand. Genomic Sci.">
        <title>Complete genome sequence of Nakamurella multipartita type strain (Y-104).</title>
        <authorList>
            <person name="Tice H."/>
            <person name="Mayilraj S."/>
            <person name="Sims D."/>
            <person name="Lapidus A."/>
            <person name="Nolan M."/>
            <person name="Lucas S."/>
            <person name="Glavina Del Rio T."/>
            <person name="Copeland A."/>
            <person name="Cheng J.F."/>
            <person name="Meincke L."/>
            <person name="Bruce D."/>
            <person name="Goodwin L."/>
            <person name="Pitluck S."/>
            <person name="Ivanova N."/>
            <person name="Mavromatis K."/>
            <person name="Ovchinnikova G."/>
            <person name="Pati A."/>
            <person name="Chen A."/>
            <person name="Palaniappan K."/>
            <person name="Land M."/>
            <person name="Hauser L."/>
            <person name="Chang Y.J."/>
            <person name="Jeffries C.D."/>
            <person name="Detter J.C."/>
            <person name="Brettin T."/>
            <person name="Rohde M."/>
            <person name="Goker M."/>
            <person name="Bristow J."/>
            <person name="Eisen J.A."/>
            <person name="Markowitz V."/>
            <person name="Hugenholtz P."/>
            <person name="Kyrpides N.C."/>
            <person name="Klenk H.P."/>
            <person name="Chen F."/>
        </authorList>
    </citation>
    <scope>NUCLEOTIDE SEQUENCE [LARGE SCALE GENOMIC DNA]</scope>
    <source>
        <strain evidence="8">ATCC 700099 / DSM 44233 / CIP 104796 / JCM 9543 / NBRC 105858 / Y-104</strain>
    </source>
</reference>
<dbReference type="STRING" id="479431.Namu_3456"/>
<evidence type="ECO:0000313" key="8">
    <source>
        <dbReference type="Proteomes" id="UP000002218"/>
    </source>
</evidence>
<dbReference type="EMBL" id="CP001737">
    <property type="protein sequence ID" value="ACV79783.1"/>
    <property type="molecule type" value="Genomic_DNA"/>
</dbReference>
<dbReference type="PANTHER" id="PTHR43774">
    <property type="entry name" value="PEPTIDE METHIONINE SULFOXIDE REDUCTASE"/>
    <property type="match status" value="1"/>
</dbReference>
<dbReference type="FunFam" id="3.30.1060.10:FF:000005">
    <property type="entry name" value="Peptide methionine sulfoxide reductase MsrA"/>
    <property type="match status" value="1"/>
</dbReference>
<sequence>MASAQTATQTAILAGGCFWGMQDLIRRQPGVISTRVGYSGGEVPNATYYNHGSHAEAVEIVFDPSVTSFRNLLEFFFQIHDPTTRNRQGNDIGMSYRSAIFYLDDEQQRVAQDTIADVEASGLWPGKVVTEVSPAGPFWEAEPEHQDYLLRYPNGYTCHFPRPGWKLPRRATV</sequence>
<dbReference type="eggNOG" id="COG0225">
    <property type="taxonomic scope" value="Bacteria"/>
</dbReference>
<dbReference type="KEGG" id="nml:Namu_3456"/>
<comment type="function">
    <text evidence="5">Has an important function as a repair enzyme for proteins that have been inactivated by oxidation. Catalyzes the reversible oxidation-reduction of methionine sulfoxide in proteins to methionine.</text>
</comment>
<keyword evidence="8" id="KW-1185">Reference proteome</keyword>
<dbReference type="GO" id="GO:0008113">
    <property type="term" value="F:peptide-methionine (S)-S-oxide reductase activity"/>
    <property type="evidence" value="ECO:0007669"/>
    <property type="project" value="UniProtKB-UniRule"/>
</dbReference>
<evidence type="ECO:0000256" key="2">
    <source>
        <dbReference type="ARBA" id="ARBA00023002"/>
    </source>
</evidence>
<dbReference type="AlphaFoldDB" id="C8XEN2"/>
<dbReference type="EC" id="1.8.4.11" evidence="5"/>
<keyword evidence="2 5" id="KW-0560">Oxidoreductase</keyword>
<dbReference type="FunCoup" id="C8XEN2">
    <property type="interactions" value="371"/>
</dbReference>
<comment type="catalytic activity">
    <reaction evidence="3 5">
        <text>L-methionyl-[protein] + [thioredoxin]-disulfide + H2O = L-methionyl-(S)-S-oxide-[protein] + [thioredoxin]-dithiol</text>
        <dbReference type="Rhea" id="RHEA:14217"/>
        <dbReference type="Rhea" id="RHEA-COMP:10698"/>
        <dbReference type="Rhea" id="RHEA-COMP:10700"/>
        <dbReference type="Rhea" id="RHEA-COMP:12313"/>
        <dbReference type="Rhea" id="RHEA-COMP:12315"/>
        <dbReference type="ChEBI" id="CHEBI:15377"/>
        <dbReference type="ChEBI" id="CHEBI:16044"/>
        <dbReference type="ChEBI" id="CHEBI:29950"/>
        <dbReference type="ChEBI" id="CHEBI:44120"/>
        <dbReference type="ChEBI" id="CHEBI:50058"/>
        <dbReference type="EC" id="1.8.4.11"/>
    </reaction>
</comment>
<organism evidence="7 8">
    <name type="scientific">Nakamurella multipartita (strain ATCC 700099 / DSM 44233 / CIP 104796 / JCM 9543 / NBRC 105858 / Y-104)</name>
    <name type="common">Microsphaera multipartita</name>
    <dbReference type="NCBI Taxonomy" id="479431"/>
    <lineage>
        <taxon>Bacteria</taxon>
        <taxon>Bacillati</taxon>
        <taxon>Actinomycetota</taxon>
        <taxon>Actinomycetes</taxon>
        <taxon>Nakamurellales</taxon>
        <taxon>Nakamurellaceae</taxon>
        <taxon>Nakamurella</taxon>
    </lineage>
</organism>
<dbReference type="PANTHER" id="PTHR43774:SF1">
    <property type="entry name" value="PEPTIDE METHIONINE SULFOXIDE REDUCTASE MSRA 2"/>
    <property type="match status" value="1"/>
</dbReference>
<evidence type="ECO:0000259" key="6">
    <source>
        <dbReference type="Pfam" id="PF01625"/>
    </source>
</evidence>
<evidence type="ECO:0000256" key="4">
    <source>
        <dbReference type="ARBA" id="ARBA00048782"/>
    </source>
</evidence>
<dbReference type="NCBIfam" id="TIGR00401">
    <property type="entry name" value="msrA"/>
    <property type="match status" value="1"/>
</dbReference>
<dbReference type="HAMAP" id="MF_01401">
    <property type="entry name" value="MsrA"/>
    <property type="match status" value="1"/>
</dbReference>
<dbReference type="InParanoid" id="C8XEN2"/>